<accession>A0A9W5F2A8</accession>
<dbReference type="RefSeq" id="WP_139786392.1">
    <property type="nucleotide sequence ID" value="NZ_LT009719.1"/>
</dbReference>
<dbReference type="InterPro" id="IPR011990">
    <property type="entry name" value="TPR-like_helical_dom_sf"/>
</dbReference>
<protein>
    <recommendedName>
        <fullName evidence="4">Sel1 repeat family protein</fullName>
    </recommendedName>
</protein>
<evidence type="ECO:0008006" key="4">
    <source>
        <dbReference type="Google" id="ProtNLM"/>
    </source>
</evidence>
<keyword evidence="1" id="KW-0732">Signal</keyword>
<dbReference type="AlphaFoldDB" id="A0A9W5F2A8"/>
<evidence type="ECO:0000256" key="1">
    <source>
        <dbReference type="SAM" id="SignalP"/>
    </source>
</evidence>
<feature type="chain" id="PRO_5040720574" description="Sel1 repeat family protein" evidence="1">
    <location>
        <begin position="32"/>
        <end position="254"/>
    </location>
</feature>
<keyword evidence="3" id="KW-1185">Reference proteome</keyword>
<dbReference type="Proteomes" id="UP000191933">
    <property type="component" value="Unassembled WGS sequence"/>
</dbReference>
<comment type="caution">
    <text evidence="2">The sequence shown here is derived from an EMBL/GenBank/DDBJ whole genome shotgun (WGS) entry which is preliminary data.</text>
</comment>
<proteinExistence type="predicted"/>
<feature type="signal peptide" evidence="1">
    <location>
        <begin position="1"/>
        <end position="31"/>
    </location>
</feature>
<organism evidence="2 3">
    <name type="scientific">Agrobacterium genomosp. 2 str. CFBP 5494</name>
    <dbReference type="NCBI Taxonomy" id="1183436"/>
    <lineage>
        <taxon>Bacteria</taxon>
        <taxon>Pseudomonadati</taxon>
        <taxon>Pseudomonadota</taxon>
        <taxon>Alphaproteobacteria</taxon>
        <taxon>Hyphomicrobiales</taxon>
        <taxon>Rhizobiaceae</taxon>
        <taxon>Rhizobium/Agrobacterium group</taxon>
        <taxon>Agrobacterium</taxon>
        <taxon>Agrobacterium tumefaciens complex</taxon>
    </lineage>
</organism>
<dbReference type="Gene3D" id="1.25.40.10">
    <property type="entry name" value="Tetratricopeptide repeat domain"/>
    <property type="match status" value="1"/>
</dbReference>
<name>A0A9W5F2A8_9HYPH</name>
<reference evidence="2 3" key="1">
    <citation type="submission" date="2016-01" db="EMBL/GenBank/DDBJ databases">
        <authorList>
            <person name="Regsiter A."/>
            <person name="william w."/>
        </authorList>
    </citation>
    <scope>NUCLEOTIDE SEQUENCE [LARGE SCALE GENOMIC DNA]</scope>
    <source>
        <strain evidence="2 3">CFBP 5494</strain>
    </source>
</reference>
<sequence>MARTDSNVFRFCGAAVMGAVLVLSVAGDASAAARKKKSFISGITRTDQLPTQELRDARKRMVSNKRIPYRQMQALADHGDSLAALLIAKQLYEKPELSNDALHYFTMAASAGRAGAVKPLVALVHKAEPTTSNRKRLESAEAALKAHAARGDEAAFEGLMSAYRSGTPFDNSSEKYADFRAKAALRGNSVAALEEAISLMSLGDAATKKKEIEAYLVVAERAGDLKTQSVAGALRRKLASNDVTENHKSGDVDD</sequence>
<evidence type="ECO:0000313" key="3">
    <source>
        <dbReference type="Proteomes" id="UP000191933"/>
    </source>
</evidence>
<gene>
    <name evidence="2" type="ORF">AGR2A_Lc90011</name>
</gene>
<evidence type="ECO:0000313" key="2">
    <source>
        <dbReference type="EMBL" id="CUX00442.1"/>
    </source>
</evidence>
<dbReference type="EMBL" id="FBVY01000038">
    <property type="protein sequence ID" value="CUX00442.1"/>
    <property type="molecule type" value="Genomic_DNA"/>
</dbReference>